<keyword evidence="2" id="KW-1185">Reference proteome</keyword>
<organism evidence="1 2">
    <name type="scientific">Microdochium trichocladiopsis</name>
    <dbReference type="NCBI Taxonomy" id="1682393"/>
    <lineage>
        <taxon>Eukaryota</taxon>
        <taxon>Fungi</taxon>
        <taxon>Dikarya</taxon>
        <taxon>Ascomycota</taxon>
        <taxon>Pezizomycotina</taxon>
        <taxon>Sordariomycetes</taxon>
        <taxon>Xylariomycetidae</taxon>
        <taxon>Xylariales</taxon>
        <taxon>Microdochiaceae</taxon>
        <taxon>Microdochium</taxon>
    </lineage>
</organism>
<dbReference type="AlphaFoldDB" id="A0A9P8XW13"/>
<proteinExistence type="predicted"/>
<evidence type="ECO:0000313" key="1">
    <source>
        <dbReference type="EMBL" id="KAH7021601.1"/>
    </source>
</evidence>
<protein>
    <submittedName>
        <fullName evidence="1">Uncharacterized protein</fullName>
    </submittedName>
</protein>
<dbReference type="GeneID" id="70184937"/>
<dbReference type="EMBL" id="JAGTJQ010000010">
    <property type="protein sequence ID" value="KAH7021601.1"/>
    <property type="molecule type" value="Genomic_DNA"/>
</dbReference>
<comment type="caution">
    <text evidence="1">The sequence shown here is derived from an EMBL/GenBank/DDBJ whole genome shotgun (WGS) entry which is preliminary data.</text>
</comment>
<reference evidence="1" key="1">
    <citation type="journal article" date="2021" name="Nat. Commun.">
        <title>Genetic determinants of endophytism in the Arabidopsis root mycobiome.</title>
        <authorList>
            <person name="Mesny F."/>
            <person name="Miyauchi S."/>
            <person name="Thiergart T."/>
            <person name="Pickel B."/>
            <person name="Atanasova L."/>
            <person name="Karlsson M."/>
            <person name="Huettel B."/>
            <person name="Barry K.W."/>
            <person name="Haridas S."/>
            <person name="Chen C."/>
            <person name="Bauer D."/>
            <person name="Andreopoulos W."/>
            <person name="Pangilinan J."/>
            <person name="LaButti K."/>
            <person name="Riley R."/>
            <person name="Lipzen A."/>
            <person name="Clum A."/>
            <person name="Drula E."/>
            <person name="Henrissat B."/>
            <person name="Kohler A."/>
            <person name="Grigoriev I.V."/>
            <person name="Martin F.M."/>
            <person name="Hacquard S."/>
        </authorList>
    </citation>
    <scope>NUCLEOTIDE SEQUENCE</scope>
    <source>
        <strain evidence="1">MPI-CAGE-CH-0230</strain>
    </source>
</reference>
<gene>
    <name evidence="1" type="ORF">B0I36DRAFT_33483</name>
</gene>
<evidence type="ECO:0000313" key="2">
    <source>
        <dbReference type="Proteomes" id="UP000756346"/>
    </source>
</evidence>
<accession>A0A9P8XW13</accession>
<dbReference type="RefSeq" id="XP_046007802.1">
    <property type="nucleotide sequence ID" value="XM_046155391.1"/>
</dbReference>
<dbReference type="Proteomes" id="UP000756346">
    <property type="component" value="Unassembled WGS sequence"/>
</dbReference>
<name>A0A9P8XW13_9PEZI</name>
<sequence length="148" mass="15877">MHGLGWGGGSGSDYCSGQQCNAMFCCGAAISAARPARIPGALYWPQQFMNDIGQHPFRFEMAPSPRPPWRLATSQDGITDGVISNVSACAATLKPQVLFRQTIARQKLPGCDPEDTSRLPMQASMSSWLLERVYTGARTLTAAGPSIT</sequence>